<dbReference type="EMBL" id="JBHSVR010000001">
    <property type="protein sequence ID" value="MFC6632416.1"/>
    <property type="molecule type" value="Genomic_DNA"/>
</dbReference>
<comment type="caution">
    <text evidence="2">The sequence shown here is derived from an EMBL/GenBank/DDBJ whole genome shotgun (WGS) entry which is preliminary data.</text>
</comment>
<evidence type="ECO:0000313" key="3">
    <source>
        <dbReference type="Proteomes" id="UP001596425"/>
    </source>
</evidence>
<dbReference type="InterPro" id="IPR029058">
    <property type="entry name" value="AB_hydrolase_fold"/>
</dbReference>
<dbReference type="Proteomes" id="UP001596425">
    <property type="component" value="Unassembled WGS sequence"/>
</dbReference>
<sequence>MKKNLMLSLLALLLAGTLAGCHSGESPGESAGEQERGGQIPLDFLPALYGDYFKLDSRIVGRPYHIYVRFPEGYDETSDRRYPVIYLLDGDSMFPILAANHLFLHYDDQIPEAIVVGVAYGSFDPSINYRDVDFSTVSADRERSGGAKKFHRFLEKELLPEVEDRYLTDPERRILYGQSRGGFMVLYSAFMYPDLFWGRIAGNPSFLPNKEQFFDKPAEATRDDLTLAVASASDDRYQIKITYALDWHDSWKERSNAPWSIRFSTIPGATHAANSTDIYRFGLRQIFAEEIQSARGMAAEEASASAH</sequence>
<proteinExistence type="predicted"/>
<protein>
    <submittedName>
        <fullName evidence="2">Alpha/beta hydrolase</fullName>
    </submittedName>
</protein>
<feature type="signal peptide" evidence="1">
    <location>
        <begin position="1"/>
        <end position="19"/>
    </location>
</feature>
<reference evidence="3" key="1">
    <citation type="journal article" date="2019" name="Int. J. Syst. Evol. Microbiol.">
        <title>The Global Catalogue of Microorganisms (GCM) 10K type strain sequencing project: providing services to taxonomists for standard genome sequencing and annotation.</title>
        <authorList>
            <consortium name="The Broad Institute Genomics Platform"/>
            <consortium name="The Broad Institute Genome Sequencing Center for Infectious Disease"/>
            <person name="Wu L."/>
            <person name="Ma J."/>
        </authorList>
    </citation>
    <scope>NUCLEOTIDE SEQUENCE [LARGE SCALE GENOMIC DNA]</scope>
    <source>
        <strain evidence="3">CGMCC 1.13718</strain>
    </source>
</reference>
<dbReference type="Gene3D" id="3.40.50.1820">
    <property type="entry name" value="alpha/beta hydrolase"/>
    <property type="match status" value="1"/>
</dbReference>
<dbReference type="PANTHER" id="PTHR48098:SF6">
    <property type="entry name" value="FERRI-BACILLIBACTIN ESTERASE BESA"/>
    <property type="match status" value="1"/>
</dbReference>
<dbReference type="RefSeq" id="WP_226865290.1">
    <property type="nucleotide sequence ID" value="NZ_JACZFR010000047.1"/>
</dbReference>
<keyword evidence="3" id="KW-1185">Reference proteome</keyword>
<dbReference type="PANTHER" id="PTHR48098">
    <property type="entry name" value="ENTEROCHELIN ESTERASE-RELATED"/>
    <property type="match status" value="1"/>
</dbReference>
<evidence type="ECO:0000313" key="2">
    <source>
        <dbReference type="EMBL" id="MFC6632416.1"/>
    </source>
</evidence>
<keyword evidence="2" id="KW-0378">Hydrolase</keyword>
<keyword evidence="1" id="KW-0732">Signal</keyword>
<accession>A0ABW1YI28</accession>
<dbReference type="Pfam" id="PF00756">
    <property type="entry name" value="Esterase"/>
    <property type="match status" value="1"/>
</dbReference>
<dbReference type="InterPro" id="IPR050583">
    <property type="entry name" value="Mycobacterial_A85_antigen"/>
</dbReference>
<dbReference type="InterPro" id="IPR000801">
    <property type="entry name" value="Esterase-like"/>
</dbReference>
<organism evidence="2 3">
    <name type="scientific">Microbulbifer taiwanensis</name>
    <dbReference type="NCBI Taxonomy" id="986746"/>
    <lineage>
        <taxon>Bacteria</taxon>
        <taxon>Pseudomonadati</taxon>
        <taxon>Pseudomonadota</taxon>
        <taxon>Gammaproteobacteria</taxon>
        <taxon>Cellvibrionales</taxon>
        <taxon>Microbulbiferaceae</taxon>
        <taxon>Microbulbifer</taxon>
    </lineage>
</organism>
<feature type="chain" id="PRO_5045338926" evidence="1">
    <location>
        <begin position="20"/>
        <end position="307"/>
    </location>
</feature>
<gene>
    <name evidence="2" type="ORF">ACFQBM_03945</name>
</gene>
<evidence type="ECO:0000256" key="1">
    <source>
        <dbReference type="SAM" id="SignalP"/>
    </source>
</evidence>
<name>A0ABW1YI28_9GAMM</name>
<dbReference type="GO" id="GO:0016787">
    <property type="term" value="F:hydrolase activity"/>
    <property type="evidence" value="ECO:0007669"/>
    <property type="project" value="UniProtKB-KW"/>
</dbReference>
<dbReference type="PROSITE" id="PS51257">
    <property type="entry name" value="PROKAR_LIPOPROTEIN"/>
    <property type="match status" value="1"/>
</dbReference>
<dbReference type="SUPFAM" id="SSF53474">
    <property type="entry name" value="alpha/beta-Hydrolases"/>
    <property type="match status" value="1"/>
</dbReference>